<dbReference type="EMBL" id="BAABHB010000002">
    <property type="protein sequence ID" value="GAA4400949.1"/>
    <property type="molecule type" value="Genomic_DNA"/>
</dbReference>
<comment type="caution">
    <text evidence="1">The sequence shown here is derived from an EMBL/GenBank/DDBJ whole genome shotgun (WGS) entry which is preliminary data.</text>
</comment>
<accession>A0ABP8K5P5</accession>
<evidence type="ECO:0000313" key="1">
    <source>
        <dbReference type="EMBL" id="GAA4400949.1"/>
    </source>
</evidence>
<dbReference type="Pfam" id="PF14054">
    <property type="entry name" value="DUF4249"/>
    <property type="match status" value="1"/>
</dbReference>
<sequence>MHYKHWKKVIGWVAILSLGGCVDPYRPPEIAAPNNYLVVDGFLNSKPGTTTSIRLSRTQNLSEKNTSVAETRAVVTVETEGRATYAFRETGGGVYTLTDLVPQANQKYRLRIKTAKGVEYLSDFTTVVTTPVIDSVSWRPTSNGLQIYVNTHDPKNNTRYYRWEFDETWEFFTPYNATLELKDKQVITRAENTYRCWSGESSKSIMVGSTARLSQDVVSLFPLTTIPADSWKLSSRYSILVRQYALSRDAYAFWEQLAKMTQNIGSLFDPQPFLLTGNMHCITNPSEPVLGYFSVGSVETRRIYVKRYQLPNWTINTGYSFCRLDTAKTLKDLIEMNFQPVSELEGGGGYLASDNYCVDCRLRGTNKKPAFWDE</sequence>
<evidence type="ECO:0000313" key="2">
    <source>
        <dbReference type="Proteomes" id="UP001500936"/>
    </source>
</evidence>
<organism evidence="1 2">
    <name type="scientific">Nibrella viscosa</name>
    <dbReference type="NCBI Taxonomy" id="1084524"/>
    <lineage>
        <taxon>Bacteria</taxon>
        <taxon>Pseudomonadati</taxon>
        <taxon>Bacteroidota</taxon>
        <taxon>Cytophagia</taxon>
        <taxon>Cytophagales</taxon>
        <taxon>Spirosomataceae</taxon>
        <taxon>Nibrella</taxon>
    </lineage>
</organism>
<dbReference type="Proteomes" id="UP001500936">
    <property type="component" value="Unassembled WGS sequence"/>
</dbReference>
<protein>
    <submittedName>
        <fullName evidence="1">DUF4249 domain-containing protein</fullName>
    </submittedName>
</protein>
<dbReference type="InterPro" id="IPR025345">
    <property type="entry name" value="DUF4249"/>
</dbReference>
<dbReference type="RefSeq" id="WP_345265473.1">
    <property type="nucleotide sequence ID" value="NZ_BAABHB010000002.1"/>
</dbReference>
<gene>
    <name evidence="1" type="ORF">GCM10023187_14640</name>
</gene>
<dbReference type="PROSITE" id="PS51257">
    <property type="entry name" value="PROKAR_LIPOPROTEIN"/>
    <property type="match status" value="1"/>
</dbReference>
<name>A0ABP8K5P5_9BACT</name>
<proteinExistence type="predicted"/>
<keyword evidence="2" id="KW-1185">Reference proteome</keyword>
<reference evidence="2" key="1">
    <citation type="journal article" date="2019" name="Int. J. Syst. Evol. Microbiol.">
        <title>The Global Catalogue of Microorganisms (GCM) 10K type strain sequencing project: providing services to taxonomists for standard genome sequencing and annotation.</title>
        <authorList>
            <consortium name="The Broad Institute Genomics Platform"/>
            <consortium name="The Broad Institute Genome Sequencing Center for Infectious Disease"/>
            <person name="Wu L."/>
            <person name="Ma J."/>
        </authorList>
    </citation>
    <scope>NUCLEOTIDE SEQUENCE [LARGE SCALE GENOMIC DNA]</scope>
    <source>
        <strain evidence="2">JCM 17925</strain>
    </source>
</reference>